<name>A0A427AA79_ENSVE</name>
<dbReference type="EMBL" id="AMZH03003188">
    <property type="protein sequence ID" value="RRT73119.1"/>
    <property type="molecule type" value="Genomic_DNA"/>
</dbReference>
<feature type="compositionally biased region" description="Basic and acidic residues" evidence="1">
    <location>
        <begin position="45"/>
        <end position="59"/>
    </location>
</feature>
<proteinExistence type="predicted"/>
<gene>
    <name evidence="2" type="ORF">B296_00009942</name>
</gene>
<comment type="caution">
    <text evidence="2">The sequence shown here is derived from an EMBL/GenBank/DDBJ whole genome shotgun (WGS) entry which is preliminary data.</text>
</comment>
<accession>A0A427AA79</accession>
<organism evidence="2 3">
    <name type="scientific">Ensete ventricosum</name>
    <name type="common">Abyssinian banana</name>
    <name type="synonym">Musa ensete</name>
    <dbReference type="NCBI Taxonomy" id="4639"/>
    <lineage>
        <taxon>Eukaryota</taxon>
        <taxon>Viridiplantae</taxon>
        <taxon>Streptophyta</taxon>
        <taxon>Embryophyta</taxon>
        <taxon>Tracheophyta</taxon>
        <taxon>Spermatophyta</taxon>
        <taxon>Magnoliopsida</taxon>
        <taxon>Liliopsida</taxon>
        <taxon>Zingiberales</taxon>
        <taxon>Musaceae</taxon>
        <taxon>Ensete</taxon>
    </lineage>
</organism>
<protein>
    <submittedName>
        <fullName evidence="2">Uncharacterized protein</fullName>
    </submittedName>
</protein>
<dbReference type="Proteomes" id="UP000287651">
    <property type="component" value="Unassembled WGS sequence"/>
</dbReference>
<reference evidence="2 3" key="1">
    <citation type="journal article" date="2014" name="Agronomy (Basel)">
        <title>A Draft Genome Sequence for Ensete ventricosum, the Drought-Tolerant Tree Against Hunger.</title>
        <authorList>
            <person name="Harrison J."/>
            <person name="Moore K.A."/>
            <person name="Paszkiewicz K."/>
            <person name="Jones T."/>
            <person name="Grant M."/>
            <person name="Ambacheew D."/>
            <person name="Muzemil S."/>
            <person name="Studholme D.J."/>
        </authorList>
    </citation>
    <scope>NUCLEOTIDE SEQUENCE [LARGE SCALE GENOMIC DNA]</scope>
</reference>
<evidence type="ECO:0000256" key="1">
    <source>
        <dbReference type="SAM" id="MobiDB-lite"/>
    </source>
</evidence>
<evidence type="ECO:0000313" key="3">
    <source>
        <dbReference type="Proteomes" id="UP000287651"/>
    </source>
</evidence>
<dbReference type="AlphaFoldDB" id="A0A427AA79"/>
<evidence type="ECO:0000313" key="2">
    <source>
        <dbReference type="EMBL" id="RRT73119.1"/>
    </source>
</evidence>
<sequence length="113" mass="13027">MASQVPTDAKFEALESQLESRLEDKLRALFAKFKIGQPPSPTKFQRGESSERPPEKEGQPSDMLQPCMRMDFPRWEGDPTGWISHTECYFHYYRTSDDSMVDIAVTHLEEDAI</sequence>
<feature type="region of interest" description="Disordered" evidence="1">
    <location>
        <begin position="34"/>
        <end position="70"/>
    </location>
</feature>